<dbReference type="RefSeq" id="WP_138051885.1">
    <property type="nucleotide sequence ID" value="NZ_VAWE01000001.1"/>
</dbReference>
<reference evidence="3 4" key="1">
    <citation type="submission" date="2019-05" db="EMBL/GenBank/DDBJ databases">
        <title>Streptomyces marianii sp. nov., a novel marine actinomycete from southern coast of India.</title>
        <authorList>
            <person name="Iniyan A.M."/>
            <person name="Wink J."/>
            <person name="Ramprasad E."/>
            <person name="Ramana C.V."/>
            <person name="Bunk B."/>
            <person name="Sproer C."/>
            <person name="Joseph F.-J.R.S."/>
            <person name="Vincent S.G.P."/>
        </authorList>
    </citation>
    <scope>NUCLEOTIDE SEQUENCE [LARGE SCALE GENOMIC DNA]</scope>
    <source>
        <strain evidence="3 4">ICN19</strain>
    </source>
</reference>
<dbReference type="Pfam" id="PF13546">
    <property type="entry name" value="DDE_5"/>
    <property type="match status" value="1"/>
</dbReference>
<feature type="compositionally biased region" description="Low complexity" evidence="1">
    <location>
        <begin position="14"/>
        <end position="32"/>
    </location>
</feature>
<sequence>MSSRGLVLGHRTGRPAAAAREPARGTGPRRAGTAGGSDLVAELARQVLHSLPRSDQRRSGELYIRGLLAAQGRKTIRNVASPTGRTADAQRLHHFISESTWDWVPVRRALADRLARDVQPSAWVVRAVAAPCTGRAPARADSGAAPRAGVRVNGQRSVGLWAVTPLGGFPADWRLLLPRRWLDDPRLRARVGIPQDARPLDAVGAGLDMLPGSPQYGARGHAPVLLDARRICAARTVAALGARGLPHLLRVSASQLLVPAGEPPRRTRAAVTAEQLAADASAATRLATTGPTGAPHEVSRFVCRVPGAGAPRQSVLLVDKDPRHPRRAAFWLTDLTDHPIGALVRLTRAPGLVAGEAAGTGRRVGLYDFAGRSFAGWHRHTTLASVAHTAALLLPARTEDASRTGIAC</sequence>
<comment type="caution">
    <text evidence="3">The sequence shown here is derived from an EMBL/GenBank/DDBJ whole genome shotgun (WGS) entry which is preliminary data.</text>
</comment>
<dbReference type="Proteomes" id="UP000305921">
    <property type="component" value="Unassembled WGS sequence"/>
</dbReference>
<organism evidence="3 4">
    <name type="scientific">Streptomyces marianii</name>
    <dbReference type="NCBI Taxonomy" id="1817406"/>
    <lineage>
        <taxon>Bacteria</taxon>
        <taxon>Bacillati</taxon>
        <taxon>Actinomycetota</taxon>
        <taxon>Actinomycetes</taxon>
        <taxon>Kitasatosporales</taxon>
        <taxon>Streptomycetaceae</taxon>
        <taxon>Streptomyces</taxon>
    </lineage>
</organism>
<accession>A0A5R9E0C0</accession>
<feature type="region of interest" description="Disordered" evidence="1">
    <location>
        <begin position="1"/>
        <end position="35"/>
    </location>
</feature>
<evidence type="ECO:0000313" key="4">
    <source>
        <dbReference type="Proteomes" id="UP000305921"/>
    </source>
</evidence>
<dbReference type="InterPro" id="IPR038721">
    <property type="entry name" value="IS701-like_DDE_dom"/>
</dbReference>
<name>A0A5R9E0C0_9ACTN</name>
<evidence type="ECO:0000313" key="3">
    <source>
        <dbReference type="EMBL" id="TLQ42475.1"/>
    </source>
</evidence>
<dbReference type="PANTHER" id="PTHR33627">
    <property type="entry name" value="TRANSPOSASE"/>
    <property type="match status" value="1"/>
</dbReference>
<gene>
    <name evidence="3" type="ORF">FEF34_03995</name>
</gene>
<protein>
    <submittedName>
        <fullName evidence="3">Transposase</fullName>
    </submittedName>
</protein>
<proteinExistence type="predicted"/>
<evidence type="ECO:0000256" key="1">
    <source>
        <dbReference type="SAM" id="MobiDB-lite"/>
    </source>
</evidence>
<dbReference type="InterPro" id="IPR039365">
    <property type="entry name" value="IS701-like"/>
</dbReference>
<keyword evidence="4" id="KW-1185">Reference proteome</keyword>
<dbReference type="EMBL" id="VAWE01000001">
    <property type="protein sequence ID" value="TLQ42475.1"/>
    <property type="molecule type" value="Genomic_DNA"/>
</dbReference>
<dbReference type="AlphaFoldDB" id="A0A5R9E0C0"/>
<evidence type="ECO:0000259" key="2">
    <source>
        <dbReference type="Pfam" id="PF13546"/>
    </source>
</evidence>
<feature type="domain" description="Transposase IS701-like DDE" evidence="2">
    <location>
        <begin position="47"/>
        <end position="268"/>
    </location>
</feature>
<dbReference type="OrthoDB" id="3657225at2"/>
<dbReference type="PANTHER" id="PTHR33627:SF1">
    <property type="entry name" value="TRANSPOSASE"/>
    <property type="match status" value="1"/>
</dbReference>